<dbReference type="GO" id="GO:0001517">
    <property type="term" value="F:N-acetylglucosamine 6-O-sulfotransferase activity"/>
    <property type="evidence" value="ECO:0007669"/>
    <property type="project" value="TreeGrafter"/>
</dbReference>
<dbReference type="EC" id="2.8.2.-" evidence="11"/>
<name>A0A5A9NU19_9TELE</name>
<dbReference type="GO" id="GO:0006790">
    <property type="term" value="P:sulfur compound metabolic process"/>
    <property type="evidence" value="ECO:0007669"/>
    <property type="project" value="TreeGrafter"/>
</dbReference>
<dbReference type="Gene3D" id="3.40.50.300">
    <property type="entry name" value="P-loop containing nucleotide triphosphate hydrolases"/>
    <property type="match status" value="1"/>
</dbReference>
<keyword evidence="9" id="KW-0325">Glycoprotein</keyword>
<evidence type="ECO:0000256" key="6">
    <source>
        <dbReference type="ARBA" id="ARBA00022989"/>
    </source>
</evidence>
<dbReference type="InterPro" id="IPR051135">
    <property type="entry name" value="Gal/GlcNAc/GalNAc_ST"/>
</dbReference>
<comment type="caution">
    <text evidence="14">The sequence shown here is derived from an EMBL/GenBank/DDBJ whole genome shotgun (WGS) entry which is preliminary data.</text>
</comment>
<comment type="similarity">
    <text evidence="2">Belongs to the sulfotransferase 1 family. Gal/GlcNAc/GalNAc subfamily.</text>
</comment>
<evidence type="ECO:0000313" key="14">
    <source>
        <dbReference type="EMBL" id="KAA0713003.1"/>
    </source>
</evidence>
<evidence type="ECO:0000256" key="7">
    <source>
        <dbReference type="ARBA" id="ARBA00023034"/>
    </source>
</evidence>
<evidence type="ECO:0000256" key="10">
    <source>
        <dbReference type="ARBA" id="ARBA00023277"/>
    </source>
</evidence>
<dbReference type="SUPFAM" id="SSF52540">
    <property type="entry name" value="P-loop containing nucleoside triphosphate hydrolases"/>
    <property type="match status" value="1"/>
</dbReference>
<feature type="transmembrane region" description="Helical" evidence="12">
    <location>
        <begin position="9"/>
        <end position="27"/>
    </location>
</feature>
<comment type="subcellular location">
    <subcellularLocation>
        <location evidence="1">Golgi apparatus membrane</location>
        <topology evidence="1">Single-pass type II membrane protein</topology>
    </subcellularLocation>
</comment>
<evidence type="ECO:0000256" key="4">
    <source>
        <dbReference type="ARBA" id="ARBA00022692"/>
    </source>
</evidence>
<evidence type="ECO:0000313" key="15">
    <source>
        <dbReference type="Proteomes" id="UP000324632"/>
    </source>
</evidence>
<keyword evidence="3 11" id="KW-0808">Transferase</keyword>
<dbReference type="InterPro" id="IPR027417">
    <property type="entry name" value="P-loop_NTPase"/>
</dbReference>
<evidence type="ECO:0000259" key="13">
    <source>
        <dbReference type="Pfam" id="PF00685"/>
    </source>
</evidence>
<dbReference type="GO" id="GO:0005975">
    <property type="term" value="P:carbohydrate metabolic process"/>
    <property type="evidence" value="ECO:0007669"/>
    <property type="project" value="InterPro"/>
</dbReference>
<evidence type="ECO:0000256" key="2">
    <source>
        <dbReference type="ARBA" id="ARBA00005530"/>
    </source>
</evidence>
<feature type="domain" description="Sulfotransferase" evidence="13">
    <location>
        <begin position="233"/>
        <end position="408"/>
    </location>
</feature>
<organism evidence="14 15">
    <name type="scientific">Triplophysa tibetana</name>
    <dbReference type="NCBI Taxonomy" id="1572043"/>
    <lineage>
        <taxon>Eukaryota</taxon>
        <taxon>Metazoa</taxon>
        <taxon>Chordata</taxon>
        <taxon>Craniata</taxon>
        <taxon>Vertebrata</taxon>
        <taxon>Euteleostomi</taxon>
        <taxon>Actinopterygii</taxon>
        <taxon>Neopterygii</taxon>
        <taxon>Teleostei</taxon>
        <taxon>Ostariophysi</taxon>
        <taxon>Cypriniformes</taxon>
        <taxon>Nemacheilidae</taxon>
        <taxon>Triplophysa</taxon>
    </lineage>
</organism>
<evidence type="ECO:0000256" key="1">
    <source>
        <dbReference type="ARBA" id="ARBA00004323"/>
    </source>
</evidence>
<proteinExistence type="inferred from homology"/>
<evidence type="ECO:0000256" key="12">
    <source>
        <dbReference type="SAM" id="Phobius"/>
    </source>
</evidence>
<evidence type="ECO:0000256" key="5">
    <source>
        <dbReference type="ARBA" id="ARBA00022968"/>
    </source>
</evidence>
<dbReference type="GO" id="GO:0000139">
    <property type="term" value="C:Golgi membrane"/>
    <property type="evidence" value="ECO:0007669"/>
    <property type="project" value="UniProtKB-SubCell"/>
</dbReference>
<keyword evidence="8 12" id="KW-0472">Membrane</keyword>
<gene>
    <name evidence="14" type="ORF">E1301_Tti017899</name>
</gene>
<dbReference type="GO" id="GO:0006044">
    <property type="term" value="P:N-acetylglucosamine metabolic process"/>
    <property type="evidence" value="ECO:0007669"/>
    <property type="project" value="TreeGrafter"/>
</dbReference>
<evidence type="ECO:0000256" key="9">
    <source>
        <dbReference type="ARBA" id="ARBA00023180"/>
    </source>
</evidence>
<dbReference type="PIRSF" id="PIRSF005883">
    <property type="entry name" value="Carbohydrate_sulfotransferase"/>
    <property type="match status" value="1"/>
</dbReference>
<dbReference type="InterPro" id="IPR000863">
    <property type="entry name" value="Sulfotransferase_dom"/>
</dbReference>
<protein>
    <recommendedName>
        <fullName evidence="11">Sulfotransferase</fullName>
        <ecNumber evidence="11">2.8.2.-</ecNumber>
    </recommendedName>
</protein>
<keyword evidence="10" id="KW-0119">Carbohydrate metabolism</keyword>
<evidence type="ECO:0000256" key="11">
    <source>
        <dbReference type="RuleBase" id="RU361155"/>
    </source>
</evidence>
<keyword evidence="5" id="KW-0735">Signal-anchor</keyword>
<keyword evidence="6 12" id="KW-1133">Transmembrane helix</keyword>
<dbReference type="Proteomes" id="UP000324632">
    <property type="component" value="Chromosome 13"/>
</dbReference>
<dbReference type="PANTHER" id="PTHR10704">
    <property type="entry name" value="CARBOHYDRATE SULFOTRANSFERASE"/>
    <property type="match status" value="1"/>
</dbReference>
<sequence length="419" mass="48753">MKRRLQKKYIILILGYSVGLLLIPYVLDYRSKSPHVKDGFQQQKCPDLKSTIALWSTTRERTGNASDTEDDGTRSQSRTHIYLHATWRTGSSFLGELFNQHPDVFYLYEPMWNMWQALYPGDAGSLQGAVRDMMNSLFRCDFSVLRLYAGSTNISTSFIFGWKTNKVICSEPLCNAYKKHEIGLIQGEVCGKCQPRDLKELERECKKYPVMVIKDVRVLDLGVLVPLMRDPNINLQIVQLFRDPRAVHNSRLKSKLALVKESIQVLRSKKQTDKYKRLLIPSNRVNRAESYVSSAMELICDNWLNDMLLVANAPSWVRRNYIQIKYEDLVLSPVEELRKLYRFSNLTLSPDMERFVVNMTRGQGYSSDKPFLISSRDAKEAIYAWRERLNVEQVNQVEAYCSEVMRQLRYQKRNVDIKT</sequence>
<dbReference type="AlphaFoldDB" id="A0A5A9NU19"/>
<dbReference type="Pfam" id="PF00685">
    <property type="entry name" value="Sulfotransfer_1"/>
    <property type="match status" value="1"/>
</dbReference>
<dbReference type="InterPro" id="IPR016469">
    <property type="entry name" value="Carbohydrate_sulfotransferase"/>
</dbReference>
<keyword evidence="4 12" id="KW-0812">Transmembrane</keyword>
<dbReference type="EMBL" id="SOYY01000013">
    <property type="protein sequence ID" value="KAA0713003.1"/>
    <property type="molecule type" value="Genomic_DNA"/>
</dbReference>
<keyword evidence="15" id="KW-1185">Reference proteome</keyword>
<dbReference type="PANTHER" id="PTHR10704:SF5">
    <property type="entry name" value="CARBOHYDRATE SULFOTRANSFERASE 7"/>
    <property type="match status" value="1"/>
</dbReference>
<evidence type="ECO:0000256" key="3">
    <source>
        <dbReference type="ARBA" id="ARBA00022679"/>
    </source>
</evidence>
<dbReference type="GO" id="GO:0008459">
    <property type="term" value="F:chondroitin 6-sulfotransferase activity"/>
    <property type="evidence" value="ECO:0007669"/>
    <property type="project" value="TreeGrafter"/>
</dbReference>
<keyword evidence="7" id="KW-0333">Golgi apparatus</keyword>
<reference evidence="14 15" key="1">
    <citation type="journal article" date="2019" name="Mol. Ecol. Resour.">
        <title>Chromosome-level genome assembly of Triplophysa tibetana, a fish adapted to the harsh high-altitude environment of the Tibetan Plateau.</title>
        <authorList>
            <person name="Yang X."/>
            <person name="Liu H."/>
            <person name="Ma Z."/>
            <person name="Zou Y."/>
            <person name="Zou M."/>
            <person name="Mao Y."/>
            <person name="Li X."/>
            <person name="Wang H."/>
            <person name="Chen T."/>
            <person name="Wang W."/>
            <person name="Yang R."/>
        </authorList>
    </citation>
    <scope>NUCLEOTIDE SEQUENCE [LARGE SCALE GENOMIC DNA]</scope>
    <source>
        <strain evidence="14">TTIB1903HZAU</strain>
        <tissue evidence="14">Muscle</tissue>
    </source>
</reference>
<accession>A0A5A9NU19</accession>
<evidence type="ECO:0000256" key="8">
    <source>
        <dbReference type="ARBA" id="ARBA00023136"/>
    </source>
</evidence>